<dbReference type="OrthoDB" id="5835829at2759"/>
<evidence type="ECO:0000256" key="3">
    <source>
        <dbReference type="ARBA" id="ARBA00022679"/>
    </source>
</evidence>
<reference evidence="5 6" key="1">
    <citation type="submission" date="2019-01" db="EMBL/GenBank/DDBJ databases">
        <authorList>
            <person name="Sayadi A."/>
        </authorList>
    </citation>
    <scope>NUCLEOTIDE SEQUENCE [LARGE SCALE GENOMIC DNA]</scope>
</reference>
<evidence type="ECO:0000313" key="5">
    <source>
        <dbReference type="EMBL" id="VEN49048.1"/>
    </source>
</evidence>
<keyword evidence="3" id="KW-0808">Transferase</keyword>
<dbReference type="FunFam" id="3.40.50.2000:FF:000144">
    <property type="entry name" value="UDP-glucuronosyltransferase"/>
    <property type="match status" value="1"/>
</dbReference>
<dbReference type="InterPro" id="IPR050271">
    <property type="entry name" value="UDP-glycosyltransferase"/>
</dbReference>
<dbReference type="AlphaFoldDB" id="A0A653CMX7"/>
<name>A0A653CMX7_CALMS</name>
<protein>
    <recommendedName>
        <fullName evidence="7">Glucuronosyltransferase</fullName>
    </recommendedName>
</protein>
<comment type="similarity">
    <text evidence="1">Belongs to the UDP-glycosyltransferase family.</text>
</comment>
<dbReference type="PANTHER" id="PTHR48043:SF114">
    <property type="entry name" value="IP04436P-RELATED"/>
    <property type="match status" value="1"/>
</dbReference>
<evidence type="ECO:0000256" key="4">
    <source>
        <dbReference type="SAM" id="SignalP"/>
    </source>
</evidence>
<proteinExistence type="inferred from homology"/>
<gene>
    <name evidence="5" type="ORF">CALMAC_LOCUS10286</name>
</gene>
<evidence type="ECO:0000256" key="2">
    <source>
        <dbReference type="ARBA" id="ARBA00022676"/>
    </source>
</evidence>
<dbReference type="SUPFAM" id="SSF53756">
    <property type="entry name" value="UDP-Glycosyltransferase/glycogen phosphorylase"/>
    <property type="match status" value="1"/>
</dbReference>
<dbReference type="CDD" id="cd03784">
    <property type="entry name" value="GT1_Gtf-like"/>
    <property type="match status" value="1"/>
</dbReference>
<evidence type="ECO:0008006" key="7">
    <source>
        <dbReference type="Google" id="ProtNLM"/>
    </source>
</evidence>
<dbReference type="InterPro" id="IPR002213">
    <property type="entry name" value="UDP_glucos_trans"/>
</dbReference>
<evidence type="ECO:0000313" key="6">
    <source>
        <dbReference type="Proteomes" id="UP000410492"/>
    </source>
</evidence>
<dbReference type="PANTHER" id="PTHR48043">
    <property type="entry name" value="EG:EG0003.4 PROTEIN-RELATED"/>
    <property type="match status" value="1"/>
</dbReference>
<organism evidence="5 6">
    <name type="scientific">Callosobruchus maculatus</name>
    <name type="common">Southern cowpea weevil</name>
    <name type="synonym">Pulse bruchid</name>
    <dbReference type="NCBI Taxonomy" id="64391"/>
    <lineage>
        <taxon>Eukaryota</taxon>
        <taxon>Metazoa</taxon>
        <taxon>Ecdysozoa</taxon>
        <taxon>Arthropoda</taxon>
        <taxon>Hexapoda</taxon>
        <taxon>Insecta</taxon>
        <taxon>Pterygota</taxon>
        <taxon>Neoptera</taxon>
        <taxon>Endopterygota</taxon>
        <taxon>Coleoptera</taxon>
        <taxon>Polyphaga</taxon>
        <taxon>Cucujiformia</taxon>
        <taxon>Chrysomeloidea</taxon>
        <taxon>Chrysomelidae</taxon>
        <taxon>Bruchinae</taxon>
        <taxon>Bruchini</taxon>
        <taxon>Callosobruchus</taxon>
    </lineage>
</organism>
<sequence>MMSIVCGAILFCLVSACCVNGYSILVVFPHPGKSHVDVFLPITKALAEKGHRVTVIGHFPLSRPMPNYEDVSLKNESVHFVEALNVGYIDPSSRLVRYFMPTFLNYMGTTSCEAGMESKEFQQFMQQHNRHRFDLMIMEMFSTDCFLGLADIFNVPVVGLSSCTLMPWNSDRFANPIDTGYIPNNLLALSDRMSFLERVENTVVTTLHRFYYNYVRSSNDRSIAEKYLGEKGSNLDNAIKRSSLMLVNTHFSLNLPRPFVPNVVEVGGVHIGESKPLPEHLENWISESTHGVIYMSLGSLLKGHTLPKEKREAIQQAFSRLPQRIIWKWENDTMEGQPKNVMLQKWAPQFDILRSPGRGMDCQEMYLLGMCVLAHLRLALTNFPVHNLFTAAAVLWYLGSPGLASSVT</sequence>
<accession>A0A653CMX7</accession>
<keyword evidence="6" id="KW-1185">Reference proteome</keyword>
<keyword evidence="2" id="KW-0328">Glycosyltransferase</keyword>
<feature type="chain" id="PRO_5024799727" description="Glucuronosyltransferase" evidence="4">
    <location>
        <begin position="17"/>
        <end position="408"/>
    </location>
</feature>
<keyword evidence="4" id="KW-0732">Signal</keyword>
<dbReference type="Proteomes" id="UP000410492">
    <property type="component" value="Unassembled WGS sequence"/>
</dbReference>
<dbReference type="Pfam" id="PF00201">
    <property type="entry name" value="UDPGT"/>
    <property type="match status" value="1"/>
</dbReference>
<dbReference type="EMBL" id="CAACVG010008251">
    <property type="protein sequence ID" value="VEN49048.1"/>
    <property type="molecule type" value="Genomic_DNA"/>
</dbReference>
<dbReference type="Gene3D" id="3.40.50.2000">
    <property type="entry name" value="Glycogen Phosphorylase B"/>
    <property type="match status" value="2"/>
</dbReference>
<feature type="signal peptide" evidence="4">
    <location>
        <begin position="1"/>
        <end position="16"/>
    </location>
</feature>
<dbReference type="GO" id="GO:0008194">
    <property type="term" value="F:UDP-glycosyltransferase activity"/>
    <property type="evidence" value="ECO:0007669"/>
    <property type="project" value="InterPro"/>
</dbReference>
<evidence type="ECO:0000256" key="1">
    <source>
        <dbReference type="ARBA" id="ARBA00009995"/>
    </source>
</evidence>